<evidence type="ECO:0000313" key="2">
    <source>
        <dbReference type="EMBL" id="SDL34956.1"/>
    </source>
</evidence>
<keyword evidence="3" id="KW-1185">Reference proteome</keyword>
<keyword evidence="1" id="KW-0812">Transmembrane</keyword>
<dbReference type="Proteomes" id="UP000199068">
    <property type="component" value="Unassembled WGS sequence"/>
</dbReference>
<keyword evidence="1" id="KW-0472">Membrane</keyword>
<feature type="transmembrane region" description="Helical" evidence="1">
    <location>
        <begin position="72"/>
        <end position="89"/>
    </location>
</feature>
<gene>
    <name evidence="2" type="ORF">SAMN04515677_101592</name>
</gene>
<feature type="transmembrane region" description="Helical" evidence="1">
    <location>
        <begin position="96"/>
        <end position="124"/>
    </location>
</feature>
<dbReference type="EMBL" id="FNGW01000001">
    <property type="protein sequence ID" value="SDL34956.1"/>
    <property type="molecule type" value="Genomic_DNA"/>
</dbReference>
<name>A0A1G9JCL7_9FIRM</name>
<reference evidence="2 3" key="1">
    <citation type="submission" date="2016-10" db="EMBL/GenBank/DDBJ databases">
        <authorList>
            <person name="de Groot N.N."/>
        </authorList>
    </citation>
    <scope>NUCLEOTIDE SEQUENCE [LARGE SCALE GENOMIC DNA]</scope>
    <source>
        <strain evidence="2 3">DSM 797</strain>
    </source>
</reference>
<evidence type="ECO:0008006" key="4">
    <source>
        <dbReference type="Google" id="ProtNLM"/>
    </source>
</evidence>
<feature type="transmembrane region" description="Helical" evidence="1">
    <location>
        <begin position="6"/>
        <end position="36"/>
    </location>
</feature>
<evidence type="ECO:0000256" key="1">
    <source>
        <dbReference type="SAM" id="Phobius"/>
    </source>
</evidence>
<sequence>MKIKYLALGALMAVISSIFQCIPTFFSEIFIILTIFSSIPIYIITRKHSTLGFLSYIVAFILITFISPHENLIFLFTNGLLGFMLGFFNNHLDNKYLICTISGIILLLSINVVTFIIGINLIGFAYSFNLLSQCLILVFSFIYCFVLNFICSLIYKRVESSIN</sequence>
<dbReference type="AlphaFoldDB" id="A0A1G9JCL7"/>
<evidence type="ECO:0000313" key="3">
    <source>
        <dbReference type="Proteomes" id="UP000199068"/>
    </source>
</evidence>
<keyword evidence="1" id="KW-1133">Transmembrane helix</keyword>
<proteinExistence type="predicted"/>
<dbReference type="RefSeq" id="WP_092722679.1">
    <property type="nucleotide sequence ID" value="NZ_FNGW01000001.1"/>
</dbReference>
<feature type="transmembrane region" description="Helical" evidence="1">
    <location>
        <begin position="130"/>
        <end position="155"/>
    </location>
</feature>
<protein>
    <recommendedName>
        <fullName evidence="4">Energy-coupling factor transport system substrate-specific component</fullName>
    </recommendedName>
</protein>
<organism evidence="2 3">
    <name type="scientific">Romboutsia lituseburensis DSM 797</name>
    <dbReference type="NCBI Taxonomy" id="1121325"/>
    <lineage>
        <taxon>Bacteria</taxon>
        <taxon>Bacillati</taxon>
        <taxon>Bacillota</taxon>
        <taxon>Clostridia</taxon>
        <taxon>Peptostreptococcales</taxon>
        <taxon>Peptostreptococcaceae</taxon>
        <taxon>Romboutsia</taxon>
    </lineage>
</organism>
<feature type="transmembrane region" description="Helical" evidence="1">
    <location>
        <begin position="48"/>
        <end position="66"/>
    </location>
</feature>
<accession>A0A1G9JCL7</accession>